<keyword evidence="2" id="KW-1185">Reference proteome</keyword>
<name>A0A250KLM2_9GAMM</name>
<accession>A0A250KLM2</accession>
<proteinExistence type="predicted"/>
<dbReference type="KEGG" id="mmai:sS8_0502"/>
<organism evidence="1 2">
    <name type="scientific">Methylocaldum marinum</name>
    <dbReference type="NCBI Taxonomy" id="1432792"/>
    <lineage>
        <taxon>Bacteria</taxon>
        <taxon>Pseudomonadati</taxon>
        <taxon>Pseudomonadota</taxon>
        <taxon>Gammaproteobacteria</taxon>
        <taxon>Methylococcales</taxon>
        <taxon>Methylococcaceae</taxon>
        <taxon>Methylocaldum</taxon>
    </lineage>
</organism>
<dbReference type="EMBL" id="AP017928">
    <property type="protein sequence ID" value="BBA32467.1"/>
    <property type="molecule type" value="Genomic_DNA"/>
</dbReference>
<dbReference type="Proteomes" id="UP000266313">
    <property type="component" value="Chromosome"/>
</dbReference>
<dbReference type="AlphaFoldDB" id="A0A250KLM2"/>
<gene>
    <name evidence="1" type="ORF">sS8_0502</name>
</gene>
<sequence length="89" mass="9643">MLPVTPSLHCKTTGRSVSNACKPWRKARQGPRVHRGSDAAIAATIEFTGVIMTDPRNDDVRDSVHQTYMQGEHAKPGKAVGSMDVIGWG</sequence>
<protein>
    <submittedName>
        <fullName evidence="1">Uncharacterized protein</fullName>
    </submittedName>
</protein>
<reference evidence="1 2" key="1">
    <citation type="submission" date="2016-12" db="EMBL/GenBank/DDBJ databases">
        <title>Genome sequencing of Methylocaldum marinum.</title>
        <authorList>
            <person name="Takeuchi M."/>
            <person name="Kamagata Y."/>
            <person name="Hiraoka S."/>
            <person name="Oshima K."/>
            <person name="Hattori M."/>
            <person name="Iwasaki W."/>
        </authorList>
    </citation>
    <scope>NUCLEOTIDE SEQUENCE [LARGE SCALE GENOMIC DNA]</scope>
    <source>
        <strain evidence="1 2">S8</strain>
    </source>
</reference>
<evidence type="ECO:0000313" key="2">
    <source>
        <dbReference type="Proteomes" id="UP000266313"/>
    </source>
</evidence>
<evidence type="ECO:0000313" key="1">
    <source>
        <dbReference type="EMBL" id="BBA32467.1"/>
    </source>
</evidence>